<proteinExistence type="predicted"/>
<dbReference type="PANTHER" id="PTHR43520:SF8">
    <property type="entry name" value="P-TYPE CU(+) TRANSPORTER"/>
    <property type="match status" value="1"/>
</dbReference>
<evidence type="ECO:0000256" key="1">
    <source>
        <dbReference type="ARBA" id="ARBA00022967"/>
    </source>
</evidence>
<dbReference type="GO" id="GO:0016020">
    <property type="term" value="C:membrane"/>
    <property type="evidence" value="ECO:0007669"/>
    <property type="project" value="TreeGrafter"/>
</dbReference>
<accession>A0A0W8FF33</accession>
<dbReference type="GO" id="GO:0005507">
    <property type="term" value="F:copper ion binding"/>
    <property type="evidence" value="ECO:0007669"/>
    <property type="project" value="TreeGrafter"/>
</dbReference>
<dbReference type="Pfam" id="PF00702">
    <property type="entry name" value="Hydrolase"/>
    <property type="match status" value="1"/>
</dbReference>
<dbReference type="Gene3D" id="3.40.50.1000">
    <property type="entry name" value="HAD superfamily/HAD-like"/>
    <property type="match status" value="1"/>
</dbReference>
<reference evidence="2" key="1">
    <citation type="journal article" date="2015" name="Proc. Natl. Acad. Sci. U.S.A.">
        <title>Networks of energetic and metabolic interactions define dynamics in microbial communities.</title>
        <authorList>
            <person name="Embree M."/>
            <person name="Liu J.K."/>
            <person name="Al-Bassam M.M."/>
            <person name="Zengler K."/>
        </authorList>
    </citation>
    <scope>NUCLEOTIDE SEQUENCE</scope>
</reference>
<comment type="caution">
    <text evidence="2">The sequence shown here is derived from an EMBL/GenBank/DDBJ whole genome shotgun (WGS) entry which is preliminary data.</text>
</comment>
<gene>
    <name evidence="2" type="ORF">ASZ90_010802</name>
</gene>
<dbReference type="SFLD" id="SFLDG01129">
    <property type="entry name" value="C1.5:_HAD__Beta-PGM__Phosphata"/>
    <property type="match status" value="1"/>
</dbReference>
<dbReference type="AlphaFoldDB" id="A0A0W8FF33"/>
<dbReference type="PANTHER" id="PTHR43520">
    <property type="entry name" value="ATP7, ISOFORM B"/>
    <property type="match status" value="1"/>
</dbReference>
<dbReference type="GO" id="GO:0043682">
    <property type="term" value="F:P-type divalent copper transporter activity"/>
    <property type="evidence" value="ECO:0007669"/>
    <property type="project" value="TreeGrafter"/>
</dbReference>
<dbReference type="SFLD" id="SFLDS00003">
    <property type="entry name" value="Haloacid_Dehalogenase"/>
    <property type="match status" value="1"/>
</dbReference>
<dbReference type="InterPro" id="IPR023214">
    <property type="entry name" value="HAD_sf"/>
</dbReference>
<name>A0A0W8FF33_9ZZZZ</name>
<sequence length="279" mass="30659">MAIAVVFDSAGTLLKTYRVARDVIHEKTLIDVETTELTYGSEDRVLVVLHAHSRDIMDAPPEMLLSSFLIQNEIGFGVACACRVVPADLVADVLYTDRFAHMRDLQECIRQVWGCCKKEAIVAMNSGVIVNLGLGGIEFTVTAGGRPFDGAKETISELHRMGIPVFIASGDRVTKLEKMADHLGIPRERVYGIATPSIKARIVDDLKKQYDVVVMVGDAINDLHALEKADVAILTEQQSGNKPDVLYRNADYVIKHVTEVTGLIRNLCQDMGNTYSATI</sequence>
<keyword evidence="1" id="KW-1278">Translocase</keyword>
<evidence type="ECO:0000313" key="2">
    <source>
        <dbReference type="EMBL" id="KUG19479.1"/>
    </source>
</evidence>
<dbReference type="EMBL" id="LNQE01001285">
    <property type="protein sequence ID" value="KUG19479.1"/>
    <property type="molecule type" value="Genomic_DNA"/>
</dbReference>
<protein>
    <submittedName>
        <fullName evidence="2">Soluble P-type atpase-like phosphatase</fullName>
    </submittedName>
</protein>
<dbReference type="SUPFAM" id="SSF56784">
    <property type="entry name" value="HAD-like"/>
    <property type="match status" value="1"/>
</dbReference>
<dbReference type="InterPro" id="IPR036412">
    <property type="entry name" value="HAD-like_sf"/>
</dbReference>
<organism evidence="2">
    <name type="scientific">hydrocarbon metagenome</name>
    <dbReference type="NCBI Taxonomy" id="938273"/>
    <lineage>
        <taxon>unclassified sequences</taxon>
        <taxon>metagenomes</taxon>
        <taxon>ecological metagenomes</taxon>
    </lineage>
</organism>
<dbReference type="GO" id="GO:0055070">
    <property type="term" value="P:copper ion homeostasis"/>
    <property type="evidence" value="ECO:0007669"/>
    <property type="project" value="TreeGrafter"/>
</dbReference>